<dbReference type="EMBL" id="FPHB01000028">
    <property type="protein sequence ID" value="SFV55009.1"/>
    <property type="molecule type" value="Genomic_DNA"/>
</dbReference>
<dbReference type="InterPro" id="IPR011009">
    <property type="entry name" value="Kinase-like_dom_sf"/>
</dbReference>
<name>A0A1W1BN94_9ZZZZ</name>
<organism evidence="1">
    <name type="scientific">hydrothermal vent metagenome</name>
    <dbReference type="NCBI Taxonomy" id="652676"/>
    <lineage>
        <taxon>unclassified sequences</taxon>
        <taxon>metagenomes</taxon>
        <taxon>ecological metagenomes</taxon>
    </lineage>
</organism>
<sequence>MYILPILRKHKIPFFNSKFFFSGLSYTILTQKYLIRIPNTKRVNDFIVEVEDYNNIWSIEKDHLKRFQEEVEIFKKLNKRDAFIKDGLLFIERIENVVSLDTLLHDDRFMFYLKKSIYRLIEYNRSYGFIFGDFHLGNVLVDTKYQKIYLIDFEYSFDESFKVYFLYGNLIVMLNNMLNLHYRYYELYKDDILKLFRELRLDKKEFLKVLNIMKKYLKEKNFAYLREFTDEL</sequence>
<protein>
    <submittedName>
        <fullName evidence="1">Uncharacterized protein</fullName>
    </submittedName>
</protein>
<gene>
    <name evidence="1" type="ORF">MNB_SM-7-642</name>
</gene>
<dbReference type="Gene3D" id="1.10.510.10">
    <property type="entry name" value="Transferase(Phosphotransferase) domain 1"/>
    <property type="match status" value="1"/>
</dbReference>
<dbReference type="AlphaFoldDB" id="A0A1W1BN94"/>
<evidence type="ECO:0000313" key="1">
    <source>
        <dbReference type="EMBL" id="SFV55009.1"/>
    </source>
</evidence>
<accession>A0A1W1BN94</accession>
<proteinExistence type="predicted"/>
<reference evidence="1" key="1">
    <citation type="submission" date="2016-10" db="EMBL/GenBank/DDBJ databases">
        <authorList>
            <person name="de Groot N.N."/>
        </authorList>
    </citation>
    <scope>NUCLEOTIDE SEQUENCE</scope>
</reference>
<dbReference type="SUPFAM" id="SSF56112">
    <property type="entry name" value="Protein kinase-like (PK-like)"/>
    <property type="match status" value="1"/>
</dbReference>